<name>A0ABU6QB54_9FABA</name>
<keyword evidence="2" id="KW-1185">Reference proteome</keyword>
<dbReference type="EMBL" id="JASCZI010000098">
    <property type="protein sequence ID" value="MED6108656.1"/>
    <property type="molecule type" value="Genomic_DNA"/>
</dbReference>
<reference evidence="1 2" key="1">
    <citation type="journal article" date="2023" name="Plants (Basel)">
        <title>Bridging the Gap: Combining Genomics and Transcriptomics Approaches to Understand Stylosanthes scabra, an Orphan Legume from the Brazilian Caatinga.</title>
        <authorList>
            <person name="Ferreira-Neto J.R.C."/>
            <person name="da Silva M.D."/>
            <person name="Binneck E."/>
            <person name="de Melo N.F."/>
            <person name="da Silva R.H."/>
            <person name="de Melo A.L.T.M."/>
            <person name="Pandolfi V."/>
            <person name="Bustamante F.O."/>
            <person name="Brasileiro-Vidal A.C."/>
            <person name="Benko-Iseppon A.M."/>
        </authorList>
    </citation>
    <scope>NUCLEOTIDE SEQUENCE [LARGE SCALE GENOMIC DNA]</scope>
    <source>
        <tissue evidence="1">Leaves</tissue>
    </source>
</reference>
<protein>
    <submittedName>
        <fullName evidence="1">Uncharacterized protein</fullName>
    </submittedName>
</protein>
<comment type="caution">
    <text evidence="1">The sequence shown here is derived from an EMBL/GenBank/DDBJ whole genome shotgun (WGS) entry which is preliminary data.</text>
</comment>
<organism evidence="1 2">
    <name type="scientific">Stylosanthes scabra</name>
    <dbReference type="NCBI Taxonomy" id="79078"/>
    <lineage>
        <taxon>Eukaryota</taxon>
        <taxon>Viridiplantae</taxon>
        <taxon>Streptophyta</taxon>
        <taxon>Embryophyta</taxon>
        <taxon>Tracheophyta</taxon>
        <taxon>Spermatophyta</taxon>
        <taxon>Magnoliopsida</taxon>
        <taxon>eudicotyledons</taxon>
        <taxon>Gunneridae</taxon>
        <taxon>Pentapetalae</taxon>
        <taxon>rosids</taxon>
        <taxon>fabids</taxon>
        <taxon>Fabales</taxon>
        <taxon>Fabaceae</taxon>
        <taxon>Papilionoideae</taxon>
        <taxon>50 kb inversion clade</taxon>
        <taxon>dalbergioids sensu lato</taxon>
        <taxon>Dalbergieae</taxon>
        <taxon>Pterocarpus clade</taxon>
        <taxon>Stylosanthes</taxon>
    </lineage>
</organism>
<gene>
    <name evidence="1" type="ORF">PIB30_026223</name>
</gene>
<evidence type="ECO:0000313" key="1">
    <source>
        <dbReference type="EMBL" id="MED6108656.1"/>
    </source>
</evidence>
<accession>A0ABU6QB54</accession>
<dbReference type="Proteomes" id="UP001341840">
    <property type="component" value="Unassembled WGS sequence"/>
</dbReference>
<evidence type="ECO:0000313" key="2">
    <source>
        <dbReference type="Proteomes" id="UP001341840"/>
    </source>
</evidence>
<sequence>MRVYRGLVDRNEAVVVDRPPPESLDLHSIVVGECELESAVVTAKARSCRTKDLSDAMSEIHSGVEDSASLTGTVKNSKTATEIEARAPPILLAAVLPWNHEEEWCTTEAKKRARQKDAMFDLRNNENEGKESLLAAEARYSGSGAAGRGGAPWKGCGGEVVTFVFEYGNPAVSGAGMAADGDIHGALWWQGRDGGEVVPFFFLFGVHERLGLMEAPTPLQQLGMEMGRAEPSFALDEPGLYRKYVAQA</sequence>
<proteinExistence type="predicted"/>